<protein>
    <submittedName>
        <fullName evidence="1">Uncharacterized protein</fullName>
    </submittedName>
</protein>
<proteinExistence type="predicted"/>
<comment type="caution">
    <text evidence="1">The sequence shown here is derived from an EMBL/GenBank/DDBJ whole genome shotgun (WGS) entry which is preliminary data.</text>
</comment>
<name>A0A4Y2C824_ARAVE</name>
<keyword evidence="2" id="KW-1185">Reference proteome</keyword>
<accession>A0A4Y2C824</accession>
<reference evidence="1 2" key="1">
    <citation type="journal article" date="2019" name="Sci. Rep.">
        <title>Orb-weaving spider Araneus ventricosus genome elucidates the spidroin gene catalogue.</title>
        <authorList>
            <person name="Kono N."/>
            <person name="Nakamura H."/>
            <person name="Ohtoshi R."/>
            <person name="Moran D.A.P."/>
            <person name="Shinohara A."/>
            <person name="Yoshida Y."/>
            <person name="Fujiwara M."/>
            <person name="Mori M."/>
            <person name="Tomita M."/>
            <person name="Arakawa K."/>
        </authorList>
    </citation>
    <scope>NUCLEOTIDE SEQUENCE [LARGE SCALE GENOMIC DNA]</scope>
</reference>
<dbReference type="Proteomes" id="UP000499080">
    <property type="component" value="Unassembled WGS sequence"/>
</dbReference>
<organism evidence="1 2">
    <name type="scientific">Araneus ventricosus</name>
    <name type="common">Orbweaver spider</name>
    <name type="synonym">Epeira ventricosa</name>
    <dbReference type="NCBI Taxonomy" id="182803"/>
    <lineage>
        <taxon>Eukaryota</taxon>
        <taxon>Metazoa</taxon>
        <taxon>Ecdysozoa</taxon>
        <taxon>Arthropoda</taxon>
        <taxon>Chelicerata</taxon>
        <taxon>Arachnida</taxon>
        <taxon>Araneae</taxon>
        <taxon>Araneomorphae</taxon>
        <taxon>Entelegynae</taxon>
        <taxon>Araneoidea</taxon>
        <taxon>Araneidae</taxon>
        <taxon>Araneus</taxon>
    </lineage>
</organism>
<dbReference type="EMBL" id="BGPR01000151">
    <property type="protein sequence ID" value="GBL99816.1"/>
    <property type="molecule type" value="Genomic_DNA"/>
</dbReference>
<evidence type="ECO:0000313" key="1">
    <source>
        <dbReference type="EMBL" id="GBL99816.1"/>
    </source>
</evidence>
<sequence>MGAEKARERRWIFFVRVVIMKEKGSRCVCVGESRGIHATGCISCGRIFRVGNGGWSLLMKGLPPPTEEEEGRDSLRFVHKKRQQCRFCACLGMCGSGRSLVAPQLVCKLDNAK</sequence>
<dbReference type="AlphaFoldDB" id="A0A4Y2C824"/>
<evidence type="ECO:0000313" key="2">
    <source>
        <dbReference type="Proteomes" id="UP000499080"/>
    </source>
</evidence>
<gene>
    <name evidence="1" type="ORF">AVEN_162827_1</name>
</gene>